<reference evidence="1 3" key="1">
    <citation type="journal article" date="2020" name="Stud. Mycol.">
        <title>101 Dothideomycetes genomes: a test case for predicting lifestyles and emergence of pathogens.</title>
        <authorList>
            <person name="Haridas S."/>
            <person name="Albert R."/>
            <person name="Binder M."/>
            <person name="Bloem J."/>
            <person name="Labutti K."/>
            <person name="Salamov A."/>
            <person name="Andreopoulos B."/>
            <person name="Baker S."/>
            <person name="Barry K."/>
            <person name="Bills G."/>
            <person name="Bluhm B."/>
            <person name="Cannon C."/>
            <person name="Castanera R."/>
            <person name="Culley D."/>
            <person name="Daum C."/>
            <person name="Ezra D."/>
            <person name="Gonzalez J."/>
            <person name="Henrissat B."/>
            <person name="Kuo A."/>
            <person name="Liang C."/>
            <person name="Lipzen A."/>
            <person name="Lutzoni F."/>
            <person name="Magnuson J."/>
            <person name="Mondo S."/>
            <person name="Nolan M."/>
            <person name="Ohm R."/>
            <person name="Pangilinan J."/>
            <person name="Park H.-J."/>
            <person name="Ramirez L."/>
            <person name="Alfaro M."/>
            <person name="Sun H."/>
            <person name="Tritt A."/>
            <person name="Yoshinaga Y."/>
            <person name="Zwiers L.-H."/>
            <person name="Turgeon B."/>
            <person name="Goodwin S."/>
            <person name="Spatafora J."/>
            <person name="Crous P."/>
            <person name="Grigoriev I."/>
        </authorList>
    </citation>
    <scope>NUCLEOTIDE SEQUENCE</scope>
    <source>
        <strain evidence="1 3">CBS 304.34</strain>
    </source>
</reference>
<dbReference type="PANTHER" id="PTHR42085">
    <property type="entry name" value="F-BOX DOMAIN-CONTAINING PROTEIN"/>
    <property type="match status" value="1"/>
</dbReference>
<dbReference type="AlphaFoldDB" id="A0A6A6YZM8"/>
<dbReference type="OrthoDB" id="72726at2759"/>
<name>A0A6A6YZM8_9PEZI</name>
<dbReference type="GeneID" id="54454627"/>
<dbReference type="InterPro" id="IPR038883">
    <property type="entry name" value="AN11006-like"/>
</dbReference>
<accession>A0A6A6YZM8</accession>
<evidence type="ECO:0000313" key="3">
    <source>
        <dbReference type="RefSeq" id="XP_033580381.1"/>
    </source>
</evidence>
<dbReference type="EMBL" id="MU003696">
    <property type="protein sequence ID" value="KAF2813417.1"/>
    <property type="molecule type" value="Genomic_DNA"/>
</dbReference>
<evidence type="ECO:0000313" key="2">
    <source>
        <dbReference type="Proteomes" id="UP000504636"/>
    </source>
</evidence>
<proteinExistence type="predicted"/>
<dbReference type="RefSeq" id="XP_033580381.1">
    <property type="nucleotide sequence ID" value="XM_033713734.1"/>
</dbReference>
<evidence type="ECO:0000313" key="1">
    <source>
        <dbReference type="EMBL" id="KAF2813417.1"/>
    </source>
</evidence>
<gene>
    <name evidence="1 3" type="ORF">BDZ99DRAFT_255638</name>
</gene>
<dbReference type="Proteomes" id="UP000504636">
    <property type="component" value="Unplaced"/>
</dbReference>
<keyword evidence="2" id="KW-1185">Reference proteome</keyword>
<sequence length="322" mass="36664">MPHPRKRSKKLYDVPDESSIAVQPSSSRLMQLPGELRNQIYDHLFSSTTLTIHKRLWGEQKEGLAILRTCSQINREAAPLWPGLALFDFPIRRLRMPGYDLMLKPVHYVDGAYERNENAVYYKPAMVLKLLPGLRLDVLTMRTTVDQSSDGASAYAALSGLIENGNGWKELHYIASYSDMLGFKTCQLWDQDMYRRKPQPSNWSSILSERDGADSKPTVTIYRSTQPDTPGSVTELATHELFEQEIPLEEDYPRFGLQADNALLADKKEMLVIVKRGKGVDIMERSEPPFGLDDIREWAQGMTWAEINYHSLGRGELDALNE</sequence>
<evidence type="ECO:0008006" key="4">
    <source>
        <dbReference type="Google" id="ProtNLM"/>
    </source>
</evidence>
<reference evidence="3" key="3">
    <citation type="submission" date="2025-04" db="UniProtKB">
        <authorList>
            <consortium name="RefSeq"/>
        </authorList>
    </citation>
    <scope>IDENTIFICATION</scope>
    <source>
        <strain evidence="3">CBS 304.34</strain>
    </source>
</reference>
<protein>
    <recommendedName>
        <fullName evidence="4">F-box domain-containing protein</fullName>
    </recommendedName>
</protein>
<reference evidence="3" key="2">
    <citation type="submission" date="2020-04" db="EMBL/GenBank/DDBJ databases">
        <authorList>
            <consortium name="NCBI Genome Project"/>
        </authorList>
    </citation>
    <scope>NUCLEOTIDE SEQUENCE</scope>
    <source>
        <strain evidence="3">CBS 304.34</strain>
    </source>
</reference>
<dbReference type="PANTHER" id="PTHR42085:SF1">
    <property type="entry name" value="F-BOX DOMAIN-CONTAINING PROTEIN"/>
    <property type="match status" value="1"/>
</dbReference>
<organism evidence="1">
    <name type="scientific">Mytilinidion resinicola</name>
    <dbReference type="NCBI Taxonomy" id="574789"/>
    <lineage>
        <taxon>Eukaryota</taxon>
        <taxon>Fungi</taxon>
        <taxon>Dikarya</taxon>
        <taxon>Ascomycota</taxon>
        <taxon>Pezizomycotina</taxon>
        <taxon>Dothideomycetes</taxon>
        <taxon>Pleosporomycetidae</taxon>
        <taxon>Mytilinidiales</taxon>
        <taxon>Mytilinidiaceae</taxon>
        <taxon>Mytilinidion</taxon>
    </lineage>
</organism>